<evidence type="ECO:0000256" key="1">
    <source>
        <dbReference type="ARBA" id="ARBA00022737"/>
    </source>
</evidence>
<evidence type="ECO:0000256" key="4">
    <source>
        <dbReference type="SAM" id="SignalP"/>
    </source>
</evidence>
<geneLocation type="plasmid" evidence="7">
    <name>p14b4</name>
</geneLocation>
<dbReference type="Pfam" id="PF03382">
    <property type="entry name" value="DUF285"/>
    <property type="match status" value="2"/>
</dbReference>
<dbReference type="GeneID" id="89634716"/>
<feature type="domain" description="MucBP" evidence="5">
    <location>
        <begin position="417"/>
        <end position="479"/>
    </location>
</feature>
<feature type="transmembrane region" description="Helical" evidence="3">
    <location>
        <begin position="662"/>
        <end position="684"/>
    </location>
</feature>
<dbReference type="RefSeq" id="WP_109991477.1">
    <property type="nucleotide sequence ID" value="NZ_CP028161.1"/>
</dbReference>
<organism evidence="6 7">
    <name type="scientific">Lactococcus lactis subsp. lactis</name>
    <name type="common">Streptococcus lactis</name>
    <dbReference type="NCBI Taxonomy" id="1360"/>
    <lineage>
        <taxon>Bacteria</taxon>
        <taxon>Bacillati</taxon>
        <taxon>Bacillota</taxon>
        <taxon>Bacilli</taxon>
        <taxon>Lactobacillales</taxon>
        <taxon>Streptococcaceae</taxon>
        <taxon>Lactococcus</taxon>
    </lineage>
</organism>
<feature type="signal peptide" evidence="4">
    <location>
        <begin position="1"/>
        <end position="30"/>
    </location>
</feature>
<dbReference type="InterPro" id="IPR009459">
    <property type="entry name" value="MucBP_dom"/>
</dbReference>
<evidence type="ECO:0000313" key="6">
    <source>
        <dbReference type="EMBL" id="AWN67136.1"/>
    </source>
</evidence>
<keyword evidence="1" id="KW-0677">Repeat</keyword>
<dbReference type="InterPro" id="IPR032675">
    <property type="entry name" value="LRR_dom_sf"/>
</dbReference>
<evidence type="ECO:0000259" key="5">
    <source>
        <dbReference type="Pfam" id="PF06458"/>
    </source>
</evidence>
<dbReference type="InterPro" id="IPR005046">
    <property type="entry name" value="DUF285"/>
</dbReference>
<dbReference type="Gene3D" id="3.10.20.320">
    <property type="entry name" value="Putative peptidoglycan bound protein (lpxtg motif)"/>
    <property type="match status" value="3"/>
</dbReference>
<feature type="region of interest" description="Disordered" evidence="2">
    <location>
        <begin position="629"/>
        <end position="651"/>
    </location>
</feature>
<dbReference type="EMBL" id="CP028161">
    <property type="protein sequence ID" value="AWN67136.1"/>
    <property type="molecule type" value="Genomic_DNA"/>
</dbReference>
<evidence type="ECO:0000313" key="7">
    <source>
        <dbReference type="Proteomes" id="UP000245919"/>
    </source>
</evidence>
<keyword evidence="3" id="KW-0472">Membrane</keyword>
<dbReference type="Pfam" id="PF06458">
    <property type="entry name" value="MucBP"/>
    <property type="match status" value="3"/>
</dbReference>
<keyword evidence="3" id="KW-0812">Transmembrane</keyword>
<name>A0A2Z3KI27_LACLL</name>
<feature type="chain" id="PRO_5016450890" description="MucBP domain-containing protein" evidence="4">
    <location>
        <begin position="31"/>
        <end position="709"/>
    </location>
</feature>
<keyword evidence="6" id="KW-0614">Plasmid</keyword>
<gene>
    <name evidence="6" type="ORF">LL14B4_13105</name>
</gene>
<dbReference type="AlphaFoldDB" id="A0A2Z3KI27"/>
<dbReference type="Proteomes" id="UP000245919">
    <property type="component" value="Plasmid p14B4"/>
</dbReference>
<dbReference type="NCBIfam" id="TIGR02167">
    <property type="entry name" value="Liste_lipo_26"/>
    <property type="match status" value="5"/>
</dbReference>
<dbReference type="InterPro" id="IPR011889">
    <property type="entry name" value="Liste_lipo_26"/>
</dbReference>
<sequence length="709" mass="77433">MNNKRVKKAIVLLTTGVLLGSYLAPSFAFAQETTGNVESNILESENQTSPLSSPDDRNTLPSTVYMKDKQTSDEKKVISQETSDSESSNILQKNNEPTVQGACGTAPISLDLTTGTLTIGSGVVTYLGSGQGATLAGWMRRSNMDSSMVSNIIIDGSLTFEDGDASSYFFASMDNLKSITGLGNLTFGTKYNLRSMFLGCSSLLSLDIANLNTSGATDVGNMFQDCSSLTTLDLSNFDTSKVTYMGQMFSRASSLSSVNISNFDTSNVTGMDLMFDECTNLKAIDVSQFNTSNVTNMYGMFYDCSSLSKLNLSNFDTRKVTEMTDMLNLNVGAGYSADNFELSLGKYFVSTPGNSIMDDIGDTDKHTNKWQNVGEGTVNNPKGNFIYTSYDLMANYDGNTMSDTYVFQRLEPVKGADVTAKYIDTKGIKISEDIVKSGNVGDDYSTEKKEIAGYTFKEVQGNVSGQFTNQAQAVTYIYTKNPISGSDVTAKYVDTDGNSISEDIVKSGNIGEDYSTEQKEIAGYTFKEVQGNVSGQFTNQAQAVTYIYTKNPISGGDVTAKYVDTDGNSISEDIVKSGNIGEDYSTEQKEIAGYTLKEVQGNISGQFTNQAQTVIYVYTKSKIIPESKTDNKTKYKEETHHEGLASSAKDALPETGESEKMALINVYIGFIFLVISLITTLLGVKNLEINYHTKMIKNIKYHYNRWMRS</sequence>
<protein>
    <recommendedName>
        <fullName evidence="5">MucBP domain-containing protein</fullName>
    </recommendedName>
</protein>
<keyword evidence="3" id="KW-1133">Transmembrane helix</keyword>
<keyword evidence="4" id="KW-0732">Signal</keyword>
<dbReference type="Gene3D" id="3.80.10.10">
    <property type="entry name" value="Ribonuclease Inhibitor"/>
    <property type="match status" value="1"/>
</dbReference>
<evidence type="ECO:0000256" key="3">
    <source>
        <dbReference type="SAM" id="Phobius"/>
    </source>
</evidence>
<feature type="compositionally biased region" description="Basic and acidic residues" evidence="2">
    <location>
        <begin position="629"/>
        <end position="643"/>
    </location>
</feature>
<accession>A0A2Z3KI27</accession>
<reference evidence="6 7" key="1">
    <citation type="submission" date="2018-03" db="EMBL/GenBank/DDBJ databases">
        <title>Genome sequence of Lactococcus lactis strain 14B4 from almond drupe.</title>
        <authorList>
            <person name="Tran T.D."/>
            <person name="McGarvey J.A."/>
            <person name="Huynh S."/>
            <person name="Parker C.T."/>
        </authorList>
    </citation>
    <scope>NUCLEOTIDE SEQUENCE [LARGE SCALE GENOMIC DNA]</scope>
    <source>
        <strain evidence="6 7">14B4</strain>
        <plasmid evidence="7">Plasmid p14b4</plasmid>
    </source>
</reference>
<evidence type="ECO:0000256" key="2">
    <source>
        <dbReference type="SAM" id="MobiDB-lite"/>
    </source>
</evidence>
<feature type="domain" description="MucBP" evidence="5">
    <location>
        <begin position="557"/>
        <end position="619"/>
    </location>
</feature>
<proteinExistence type="predicted"/>
<feature type="domain" description="MucBP" evidence="5">
    <location>
        <begin position="487"/>
        <end position="549"/>
    </location>
</feature>
<dbReference type="SUPFAM" id="SSF52058">
    <property type="entry name" value="L domain-like"/>
    <property type="match status" value="1"/>
</dbReference>